<dbReference type="EMBL" id="AUXT01000003">
    <property type="protein sequence ID" value="KZN58764.1"/>
    <property type="molecule type" value="Genomic_DNA"/>
</dbReference>
<dbReference type="PATRIC" id="fig|1365253.3.peg.113"/>
<dbReference type="RefSeq" id="WP_063375239.1">
    <property type="nucleotide sequence ID" value="NZ_AUXT01000003.1"/>
</dbReference>
<proteinExistence type="predicted"/>
<comment type="caution">
    <text evidence="2">The sequence shown here is derived from an EMBL/GenBank/DDBJ whole genome shotgun (WGS) entry which is preliminary data.</text>
</comment>
<dbReference type="PANTHER" id="PTHR37391">
    <property type="entry name" value="E3 UBIQUITIN-PROTEIN LIGASE"/>
    <property type="match status" value="1"/>
</dbReference>
<sequence length="183" mass="20953">MEIRKENLEERVEQLQSLGSDIEHINGTLTKHLLGTYHLLKSWDLSEELCLAGLFHAVYGSDPTRSRLLGVEKRAEVASMIGSRAEELVYMFCSCDKPKVIPKIGTKSPVTFVDRFTGEHAPFPEEFLNDFCELTIANDLDVARNKAVEQYHQDLLRMFKNMYPLVSEKTQTELDKLFAQFLP</sequence>
<accession>A0A167I0U8</accession>
<evidence type="ECO:0000313" key="2">
    <source>
        <dbReference type="EMBL" id="KZN58764.1"/>
    </source>
</evidence>
<dbReference type="PANTHER" id="PTHR37391:SF2">
    <property type="entry name" value="E3 UBIQUITIN-PROTEIN LIGASE"/>
    <property type="match status" value="1"/>
</dbReference>
<dbReference type="Proteomes" id="UP000076587">
    <property type="component" value="Unassembled WGS sequence"/>
</dbReference>
<protein>
    <recommendedName>
        <fullName evidence="1">DUF6817 domain-containing protein</fullName>
    </recommendedName>
</protein>
<feature type="domain" description="DUF6817" evidence="1">
    <location>
        <begin position="20"/>
        <end position="96"/>
    </location>
</feature>
<evidence type="ECO:0000313" key="3">
    <source>
        <dbReference type="Proteomes" id="UP000076587"/>
    </source>
</evidence>
<dbReference type="Pfam" id="PF20680">
    <property type="entry name" value="DUF6817"/>
    <property type="match status" value="1"/>
</dbReference>
<reference evidence="2 3" key="1">
    <citation type="submission" date="2013-07" db="EMBL/GenBank/DDBJ databases">
        <title>Comparative Genomic and Metabolomic Analysis of Twelve Strains of Pseudoalteromonas luteoviolacea.</title>
        <authorList>
            <person name="Vynne N.G."/>
            <person name="Mansson M."/>
            <person name="Gram L."/>
        </authorList>
    </citation>
    <scope>NUCLEOTIDE SEQUENCE [LARGE SCALE GENOMIC DNA]</scope>
    <source>
        <strain evidence="2 3">NCIMB 1942</strain>
    </source>
</reference>
<dbReference type="InterPro" id="IPR049202">
    <property type="entry name" value="DUF6817"/>
</dbReference>
<organism evidence="2 3">
    <name type="scientific">Pseudoalteromonas luteoviolacea NCIMB 1942</name>
    <dbReference type="NCBI Taxonomy" id="1365253"/>
    <lineage>
        <taxon>Bacteria</taxon>
        <taxon>Pseudomonadati</taxon>
        <taxon>Pseudomonadota</taxon>
        <taxon>Gammaproteobacteria</taxon>
        <taxon>Alteromonadales</taxon>
        <taxon>Pseudoalteromonadaceae</taxon>
        <taxon>Pseudoalteromonas</taxon>
    </lineage>
</organism>
<dbReference type="AlphaFoldDB" id="A0A167I0U8"/>
<gene>
    <name evidence="2" type="ORF">N482_21405</name>
</gene>
<dbReference type="OrthoDB" id="333547at2"/>
<name>A0A167I0U8_9GAMM</name>
<evidence type="ECO:0000259" key="1">
    <source>
        <dbReference type="Pfam" id="PF20680"/>
    </source>
</evidence>